<proteinExistence type="predicted"/>
<sequence>MNLVSSIIYLAWFLSEILLHRILRGGAQTDKKKQDKGSLAYIWLVIIVFLNLAVFLAYKTRYIIVPGPIMTRIGLTVILLGMILRFAAIQQLGRLFTVVVTIRKDHTLKTDGLYSILRHPAYTGSLLSFLGFGLSLNNWLALAVAFVPVLAAFIHRINVEEKMLTTQFGEEYINYMKHSKRLVPWIY</sequence>
<dbReference type="EMBL" id="VIWO01000002">
    <property type="protein sequence ID" value="TWF42399.1"/>
    <property type="molecule type" value="Genomic_DNA"/>
</dbReference>
<feature type="transmembrane region" description="Helical" evidence="5">
    <location>
        <begin position="38"/>
        <end position="57"/>
    </location>
</feature>
<dbReference type="OrthoDB" id="9809773at2"/>
<keyword evidence="4 5" id="KW-0472">Membrane</keyword>
<dbReference type="GO" id="GO:0032259">
    <property type="term" value="P:methylation"/>
    <property type="evidence" value="ECO:0007669"/>
    <property type="project" value="UniProtKB-KW"/>
</dbReference>
<protein>
    <submittedName>
        <fullName evidence="6">Protein-S-isoprenylcysteine O-methyltransferase Ste14</fullName>
    </submittedName>
</protein>
<accession>A0A561PWA0</accession>
<evidence type="ECO:0000256" key="5">
    <source>
        <dbReference type="SAM" id="Phobius"/>
    </source>
</evidence>
<feature type="transmembrane region" description="Helical" evidence="5">
    <location>
        <begin position="136"/>
        <end position="154"/>
    </location>
</feature>
<dbReference type="InterPro" id="IPR007318">
    <property type="entry name" value="Phopholipid_MeTrfase"/>
</dbReference>
<dbReference type="RefSeq" id="WP_145665838.1">
    <property type="nucleotide sequence ID" value="NZ_VIWO01000002.1"/>
</dbReference>
<evidence type="ECO:0000313" key="7">
    <source>
        <dbReference type="Proteomes" id="UP000320811"/>
    </source>
</evidence>
<dbReference type="PROSITE" id="PS50244">
    <property type="entry name" value="S5A_REDUCTASE"/>
    <property type="match status" value="1"/>
</dbReference>
<keyword evidence="6" id="KW-0489">Methyltransferase</keyword>
<evidence type="ECO:0000256" key="2">
    <source>
        <dbReference type="ARBA" id="ARBA00022692"/>
    </source>
</evidence>
<organism evidence="6 7">
    <name type="scientific">Chitinophaga polysaccharea</name>
    <dbReference type="NCBI Taxonomy" id="1293035"/>
    <lineage>
        <taxon>Bacteria</taxon>
        <taxon>Pseudomonadati</taxon>
        <taxon>Bacteroidota</taxon>
        <taxon>Chitinophagia</taxon>
        <taxon>Chitinophagales</taxon>
        <taxon>Chitinophagaceae</taxon>
        <taxon>Chitinophaga</taxon>
    </lineage>
</organism>
<keyword evidence="3 5" id="KW-1133">Transmembrane helix</keyword>
<comment type="caution">
    <text evidence="6">The sequence shown here is derived from an EMBL/GenBank/DDBJ whole genome shotgun (WGS) entry which is preliminary data.</text>
</comment>
<dbReference type="PANTHER" id="PTHR43847:SF1">
    <property type="entry name" value="BLL3993 PROTEIN"/>
    <property type="match status" value="1"/>
</dbReference>
<dbReference type="GO" id="GO:0008168">
    <property type="term" value="F:methyltransferase activity"/>
    <property type="evidence" value="ECO:0007669"/>
    <property type="project" value="UniProtKB-KW"/>
</dbReference>
<gene>
    <name evidence="6" type="ORF">FHW36_102154</name>
</gene>
<name>A0A561PWA0_9BACT</name>
<comment type="subcellular location">
    <subcellularLocation>
        <location evidence="1">Endomembrane system</location>
        <topology evidence="1">Multi-pass membrane protein</topology>
    </subcellularLocation>
</comment>
<dbReference type="InterPro" id="IPR052527">
    <property type="entry name" value="Metal_cation-efflux_comp"/>
</dbReference>
<dbReference type="Gene3D" id="1.20.120.1630">
    <property type="match status" value="1"/>
</dbReference>
<evidence type="ECO:0000256" key="4">
    <source>
        <dbReference type="ARBA" id="ARBA00023136"/>
    </source>
</evidence>
<reference evidence="6 7" key="1">
    <citation type="submission" date="2019-06" db="EMBL/GenBank/DDBJ databases">
        <title>Sorghum-associated microbial communities from plants grown in Nebraska, USA.</title>
        <authorList>
            <person name="Schachtman D."/>
        </authorList>
    </citation>
    <scope>NUCLEOTIDE SEQUENCE [LARGE SCALE GENOMIC DNA]</scope>
    <source>
        <strain evidence="6 7">1209</strain>
    </source>
</reference>
<keyword evidence="6" id="KW-0808">Transferase</keyword>
<keyword evidence="2 5" id="KW-0812">Transmembrane</keyword>
<dbReference type="Pfam" id="PF04191">
    <property type="entry name" value="PEMT"/>
    <property type="match status" value="1"/>
</dbReference>
<evidence type="ECO:0000256" key="1">
    <source>
        <dbReference type="ARBA" id="ARBA00004127"/>
    </source>
</evidence>
<keyword evidence="7" id="KW-1185">Reference proteome</keyword>
<dbReference type="Proteomes" id="UP000320811">
    <property type="component" value="Unassembled WGS sequence"/>
</dbReference>
<dbReference type="PANTHER" id="PTHR43847">
    <property type="entry name" value="BLL3993 PROTEIN"/>
    <property type="match status" value="1"/>
</dbReference>
<dbReference type="AlphaFoldDB" id="A0A561PWA0"/>
<evidence type="ECO:0000313" key="6">
    <source>
        <dbReference type="EMBL" id="TWF42399.1"/>
    </source>
</evidence>
<evidence type="ECO:0000256" key="3">
    <source>
        <dbReference type="ARBA" id="ARBA00022989"/>
    </source>
</evidence>
<feature type="transmembrane region" description="Helical" evidence="5">
    <location>
        <begin position="69"/>
        <end position="88"/>
    </location>
</feature>
<dbReference type="GO" id="GO:0012505">
    <property type="term" value="C:endomembrane system"/>
    <property type="evidence" value="ECO:0007669"/>
    <property type="project" value="UniProtKB-SubCell"/>
</dbReference>